<accession>A0AA97NLZ0</accession>
<dbReference type="AlphaFoldDB" id="A0AA97NLZ0"/>
<feature type="non-terminal residue" evidence="1">
    <location>
        <position position="1"/>
    </location>
</feature>
<sequence>HLILHKHQWTLSNSTNTLQVRPSNFPSKEPATFRPLANRRKDGKANTHDMTVSLLRAETLPSARIVPRHKPIVILALKPFPSHIGEPFSLRLQDKHVAMLDRHKCIPIEYLNATPSHPSEGTMEGKANRNYRRSYALLI</sequence>
<protein>
    <submittedName>
        <fullName evidence="1">Uncharacterized protein</fullName>
    </submittedName>
</protein>
<reference evidence="1" key="1">
    <citation type="journal article" date="2012" name="PLoS Genet.">
        <title>Comparative analysis of the genomes of two field isolates of the rice blast fungus Magnaporthe oryzae.</title>
        <authorList>
            <person name="Xue M."/>
            <person name="Yang J."/>
            <person name="Li Z."/>
            <person name="Hu S."/>
            <person name="Yao N."/>
            <person name="Dean R.A."/>
            <person name="Zhao W."/>
            <person name="Shen M."/>
            <person name="Zhang H."/>
            <person name="Li C."/>
            <person name="Liu L."/>
            <person name="Cao L."/>
            <person name="Xu X."/>
            <person name="Xing Y."/>
            <person name="Hsiang T."/>
            <person name="Zhang Z."/>
            <person name="Xu J.R."/>
            <person name="Peng Y.L."/>
        </authorList>
    </citation>
    <scope>NUCLEOTIDE SEQUENCE</scope>
    <source>
        <strain evidence="1">Y34</strain>
    </source>
</reference>
<dbReference type="Proteomes" id="UP000011086">
    <property type="component" value="Unassembled WGS sequence"/>
</dbReference>
<evidence type="ECO:0000313" key="1">
    <source>
        <dbReference type="EMBL" id="ELQ32605.1"/>
    </source>
</evidence>
<proteinExistence type="predicted"/>
<name>A0AA97NLZ0_PYRO3</name>
<organism evidence="1">
    <name type="scientific">Pyricularia oryzae (strain Y34)</name>
    <name type="common">Rice blast fungus</name>
    <name type="synonym">Magnaporthe oryzae</name>
    <dbReference type="NCBI Taxonomy" id="1143189"/>
    <lineage>
        <taxon>Eukaryota</taxon>
        <taxon>Fungi</taxon>
        <taxon>Dikarya</taxon>
        <taxon>Ascomycota</taxon>
        <taxon>Pezizomycotina</taxon>
        <taxon>Sordariomycetes</taxon>
        <taxon>Sordariomycetidae</taxon>
        <taxon>Magnaporthales</taxon>
        <taxon>Pyriculariaceae</taxon>
        <taxon>Pyricularia</taxon>
    </lineage>
</organism>
<gene>
    <name evidence="1" type="ORF">OOU_Y34scaffold01084g1</name>
</gene>
<dbReference type="EMBL" id="JH793166">
    <property type="protein sequence ID" value="ELQ32605.1"/>
    <property type="molecule type" value="Genomic_DNA"/>
</dbReference>